<evidence type="ECO:0000256" key="9">
    <source>
        <dbReference type="ARBA" id="ARBA00023065"/>
    </source>
</evidence>
<evidence type="ECO:0000256" key="4">
    <source>
        <dbReference type="ARBA" id="ARBA00022475"/>
    </source>
</evidence>
<evidence type="ECO:0000256" key="8">
    <source>
        <dbReference type="ARBA" id="ARBA00022989"/>
    </source>
</evidence>
<sequence>MLRVGVDPNIVVAITRDPISCINDGAVPTHVINTYCWITYTFSIPGQHGRSIGTEVAHSGLGNDNAEKTFHSYYQWVPFMLFFQTFSIWRFFSNGLLIGSISRAGGAISRVDGADGVTSGLSTS</sequence>
<dbReference type="EMBL" id="AJVK01061505">
    <property type="status" value="NOT_ANNOTATED_CDS"/>
    <property type="molecule type" value="Genomic_DNA"/>
</dbReference>
<keyword evidence="8" id="KW-1133">Transmembrane helix</keyword>
<dbReference type="EnsemblMetazoa" id="PPAI007707-RA">
    <property type="protein sequence ID" value="PPAI007707-PA"/>
    <property type="gene ID" value="PPAI007707"/>
</dbReference>
<dbReference type="GO" id="GO:0005921">
    <property type="term" value="C:gap junction"/>
    <property type="evidence" value="ECO:0007669"/>
    <property type="project" value="UniProtKB-SubCell"/>
</dbReference>
<evidence type="ECO:0000256" key="5">
    <source>
        <dbReference type="ARBA" id="ARBA00022692"/>
    </source>
</evidence>
<dbReference type="InterPro" id="IPR000990">
    <property type="entry name" value="Innexin"/>
</dbReference>
<evidence type="ECO:0000256" key="2">
    <source>
        <dbReference type="ARBA" id="ARBA00004651"/>
    </source>
</evidence>
<evidence type="ECO:0000256" key="3">
    <source>
        <dbReference type="ARBA" id="ARBA00022448"/>
    </source>
</evidence>
<evidence type="ECO:0000256" key="10">
    <source>
        <dbReference type="ARBA" id="ARBA00023136"/>
    </source>
</evidence>
<proteinExistence type="inferred from homology"/>
<evidence type="ECO:0000256" key="1">
    <source>
        <dbReference type="ARBA" id="ARBA00004610"/>
    </source>
</evidence>
<dbReference type="AlphaFoldDB" id="A0A1B0DHS3"/>
<keyword evidence="5" id="KW-0812">Transmembrane</keyword>
<keyword evidence="14" id="KW-1185">Reference proteome</keyword>
<keyword evidence="10" id="KW-0472">Membrane</keyword>
<comment type="subcellular location">
    <subcellularLocation>
        <location evidence="1">Cell junction</location>
        <location evidence="1">Gap junction</location>
    </subcellularLocation>
    <subcellularLocation>
        <location evidence="2 12">Cell membrane</location>
        <topology evidence="2 12">Multi-pass membrane protein</topology>
    </subcellularLocation>
</comment>
<keyword evidence="4" id="KW-1003">Cell membrane</keyword>
<evidence type="ECO:0000256" key="12">
    <source>
        <dbReference type="RuleBase" id="RU010713"/>
    </source>
</evidence>
<name>A0A1B0DHS3_PHLPP</name>
<comment type="similarity">
    <text evidence="12">Belongs to the pannexin family.</text>
</comment>
<dbReference type="Proteomes" id="UP000092462">
    <property type="component" value="Unassembled WGS sequence"/>
</dbReference>
<dbReference type="Pfam" id="PF00876">
    <property type="entry name" value="Innexin"/>
    <property type="match status" value="1"/>
</dbReference>
<keyword evidence="3 12" id="KW-0813">Transport</keyword>
<keyword evidence="11 12" id="KW-0407">Ion channel</keyword>
<evidence type="ECO:0000256" key="7">
    <source>
        <dbReference type="ARBA" id="ARBA00022949"/>
    </source>
</evidence>
<evidence type="ECO:0000313" key="14">
    <source>
        <dbReference type="Proteomes" id="UP000092462"/>
    </source>
</evidence>
<dbReference type="PROSITE" id="PS51013">
    <property type="entry name" value="PANNEXIN"/>
    <property type="match status" value="1"/>
</dbReference>
<protein>
    <recommendedName>
        <fullName evidence="12">Innexin</fullName>
    </recommendedName>
</protein>
<comment type="function">
    <text evidence="12">Structural component of the gap junctions.</text>
</comment>
<evidence type="ECO:0000256" key="11">
    <source>
        <dbReference type="ARBA" id="ARBA00023303"/>
    </source>
</evidence>
<dbReference type="VEuPathDB" id="VectorBase:PPAI007707"/>
<organism evidence="13 14">
    <name type="scientific">Phlebotomus papatasi</name>
    <name type="common">Sandfly</name>
    <dbReference type="NCBI Taxonomy" id="29031"/>
    <lineage>
        <taxon>Eukaryota</taxon>
        <taxon>Metazoa</taxon>
        <taxon>Ecdysozoa</taxon>
        <taxon>Arthropoda</taxon>
        <taxon>Hexapoda</taxon>
        <taxon>Insecta</taxon>
        <taxon>Pterygota</taxon>
        <taxon>Neoptera</taxon>
        <taxon>Endopterygota</taxon>
        <taxon>Diptera</taxon>
        <taxon>Nematocera</taxon>
        <taxon>Psychodoidea</taxon>
        <taxon>Psychodidae</taxon>
        <taxon>Phlebotomus</taxon>
        <taxon>Phlebotomus</taxon>
    </lineage>
</organism>
<accession>A0A1B0DHS3</accession>
<dbReference type="GO" id="GO:0034220">
    <property type="term" value="P:monoatomic ion transmembrane transport"/>
    <property type="evidence" value="ECO:0007669"/>
    <property type="project" value="UniProtKB-KW"/>
</dbReference>
<dbReference type="GO" id="GO:0005886">
    <property type="term" value="C:plasma membrane"/>
    <property type="evidence" value="ECO:0007669"/>
    <property type="project" value="UniProtKB-SubCell"/>
</dbReference>
<keyword evidence="7" id="KW-0965">Cell junction</keyword>
<reference evidence="13" key="1">
    <citation type="submission" date="2022-08" db="UniProtKB">
        <authorList>
            <consortium name="EnsemblMetazoa"/>
        </authorList>
    </citation>
    <scope>IDENTIFICATION</scope>
    <source>
        <strain evidence="13">Israel</strain>
    </source>
</reference>
<evidence type="ECO:0000313" key="13">
    <source>
        <dbReference type="EnsemblMetazoa" id="PPAI007707-PA"/>
    </source>
</evidence>
<evidence type="ECO:0000256" key="6">
    <source>
        <dbReference type="ARBA" id="ARBA00022868"/>
    </source>
</evidence>
<keyword evidence="9 12" id="KW-0406">Ion transport</keyword>
<dbReference type="VEuPathDB" id="VectorBase:PPAPM1_008132"/>
<gene>
    <name evidence="12" type="primary">inx</name>
</gene>
<keyword evidence="6" id="KW-0303">Gap junction</keyword>